<keyword evidence="3" id="KW-1185">Reference proteome</keyword>
<name>A0ABM1ABI9_APLCA</name>
<reference evidence="4" key="1">
    <citation type="submission" date="2025-08" db="UniProtKB">
        <authorList>
            <consortium name="RefSeq"/>
        </authorList>
    </citation>
    <scope>IDENTIFICATION</scope>
</reference>
<feature type="region of interest" description="Disordered" evidence="1">
    <location>
        <begin position="269"/>
        <end position="328"/>
    </location>
</feature>
<dbReference type="Proteomes" id="UP000694888">
    <property type="component" value="Unplaced"/>
</dbReference>
<dbReference type="RefSeq" id="XP_012944536.2">
    <property type="nucleotide sequence ID" value="XM_013089082.2"/>
</dbReference>
<protein>
    <submittedName>
        <fullName evidence="4">Microcephalin</fullName>
    </submittedName>
</protein>
<dbReference type="CDD" id="cd17751">
    <property type="entry name" value="BRCT_microcephalin_rpt3"/>
    <property type="match status" value="1"/>
</dbReference>
<feature type="compositionally biased region" description="Polar residues" evidence="1">
    <location>
        <begin position="807"/>
        <end position="851"/>
    </location>
</feature>
<dbReference type="Gene3D" id="3.40.50.10190">
    <property type="entry name" value="BRCT domain"/>
    <property type="match status" value="3"/>
</dbReference>
<feature type="region of interest" description="Disordered" evidence="1">
    <location>
        <begin position="766"/>
        <end position="863"/>
    </location>
</feature>
<feature type="region of interest" description="Disordered" evidence="1">
    <location>
        <begin position="383"/>
        <end position="403"/>
    </location>
</feature>
<feature type="domain" description="BRCT" evidence="2">
    <location>
        <begin position="4"/>
        <end position="94"/>
    </location>
</feature>
<feature type="compositionally biased region" description="Basic and acidic residues" evidence="1">
    <location>
        <begin position="662"/>
        <end position="684"/>
    </location>
</feature>
<feature type="domain" description="BRCT" evidence="2">
    <location>
        <begin position="1068"/>
        <end position="1091"/>
    </location>
</feature>
<proteinExistence type="predicted"/>
<feature type="region of interest" description="Disordered" evidence="1">
    <location>
        <begin position="425"/>
        <end position="521"/>
    </location>
</feature>
<feature type="region of interest" description="Disordered" evidence="1">
    <location>
        <begin position="210"/>
        <end position="230"/>
    </location>
</feature>
<dbReference type="PANTHER" id="PTHR14625">
    <property type="entry name" value="MICROCEPHALIN"/>
    <property type="match status" value="1"/>
</dbReference>
<evidence type="ECO:0000256" key="1">
    <source>
        <dbReference type="SAM" id="MobiDB-lite"/>
    </source>
</evidence>
<feature type="compositionally biased region" description="Low complexity" evidence="1">
    <location>
        <begin position="269"/>
        <end position="282"/>
    </location>
</feature>
<feature type="compositionally biased region" description="Polar residues" evidence="1">
    <location>
        <begin position="695"/>
        <end position="704"/>
    </location>
</feature>
<dbReference type="GeneID" id="106013410"/>
<dbReference type="InterPro" id="IPR001357">
    <property type="entry name" value="BRCT_dom"/>
</dbReference>
<feature type="domain" description="BRCT" evidence="2">
    <location>
        <begin position="937"/>
        <end position="992"/>
    </location>
</feature>
<dbReference type="SUPFAM" id="SSF52113">
    <property type="entry name" value="BRCT domain"/>
    <property type="match status" value="3"/>
</dbReference>
<dbReference type="InterPro" id="IPR036420">
    <property type="entry name" value="BRCT_dom_sf"/>
</dbReference>
<dbReference type="PROSITE" id="PS50172">
    <property type="entry name" value="BRCT"/>
    <property type="match status" value="3"/>
</dbReference>
<organism evidence="3 4">
    <name type="scientific">Aplysia californica</name>
    <name type="common">California sea hare</name>
    <dbReference type="NCBI Taxonomy" id="6500"/>
    <lineage>
        <taxon>Eukaryota</taxon>
        <taxon>Metazoa</taxon>
        <taxon>Spiralia</taxon>
        <taxon>Lophotrochozoa</taxon>
        <taxon>Mollusca</taxon>
        <taxon>Gastropoda</taxon>
        <taxon>Heterobranchia</taxon>
        <taxon>Euthyneura</taxon>
        <taxon>Tectipleura</taxon>
        <taxon>Aplysiida</taxon>
        <taxon>Aplysioidea</taxon>
        <taxon>Aplysiidae</taxon>
        <taxon>Aplysia</taxon>
    </lineage>
</organism>
<feature type="compositionally biased region" description="Low complexity" evidence="1">
    <location>
        <begin position="628"/>
        <end position="637"/>
    </location>
</feature>
<feature type="region of interest" description="Disordered" evidence="1">
    <location>
        <begin position="589"/>
        <end position="704"/>
    </location>
</feature>
<feature type="compositionally biased region" description="Basic and acidic residues" evidence="1">
    <location>
        <begin position="318"/>
        <end position="327"/>
    </location>
</feature>
<feature type="compositionally biased region" description="Polar residues" evidence="1">
    <location>
        <begin position="441"/>
        <end position="511"/>
    </location>
</feature>
<evidence type="ECO:0000259" key="2">
    <source>
        <dbReference type="PROSITE" id="PS50172"/>
    </source>
</evidence>
<gene>
    <name evidence="4" type="primary">LOC106013410</name>
</gene>
<dbReference type="Pfam" id="PF12738">
    <property type="entry name" value="PTCB-BRCT"/>
    <property type="match status" value="1"/>
</dbReference>
<evidence type="ECO:0000313" key="3">
    <source>
        <dbReference type="Proteomes" id="UP000694888"/>
    </source>
</evidence>
<accession>A0ABM1ABI9</accession>
<sequence>MESRPKSLLEGVVAYVEVRSSNDNRTSAICQELEQLGAQVVSSFTDDVTHIVFKEGMKRTWNKAVRRNIPMVSVSWLESCKRNNVRMPEQDFPAVLPEENNSPLPVLKRNGVKWKKMKSMQPSDFDEELARSAERGEKRRKRLMMANRFKLSDDSTPTNSPVPILALETQARSPFLPALLRPTLSGGGIVPDTPPSMKERLERMRREQKELLGLDEESPTAAPRLPDNMPLQRKLFGKFSRDFTSTEASSDGEEEESTNRVVSQLIQSLESHSDSSPHSQGSRKNIPVSVSASPPTKTNNTSVAVRTSSLAKTNSSKTVHEAQRREPFYVGTGMASTESSVGKDNYAAHSTLSVRDHQKVSSNSKVNCVELASEGCEKKEACRKSSLSSSLTSRRRSVRLTRDDAKKSDLQNIYQDDSKSYDCIKEGNRIEMSRKRRSLAAPSSMSNSPSTAKENCTASHRPSRSPLQKSSRTSTSPRVLSPLSDLSNTSNTSIKSPQDLSQGKTSGNSANAEKEKSPIKGSCVQQKFTVYDKKLAPTNLEQNRIVSAAVASVSTSEDLNPTKLVKKKKNLFSEPSSSSSLFCFISKGSPDASAPARPMGEYTDCDGKTKQNKHATNRKRGRKRDSDAAFLFSASDSNAKEENKLNRRKSRRLNSPVSKPETNLHNKIDKTHEEKPKKRTDQSRNGKLLQECSRSESSGVDNLSLGSSMSVLYGSDPTLTQVERLTASRRSIDEFSIFRQISKTKKGNGKSKIRREGLVHIDEENESLSEKCQNSKRSKSGQIKRSTSDGIEKVNAVRKSDPGPSMVDQSSGECSGRDSANSVASRSEEPTTSLSTRKSPGTLSSKKTASWKTIAKKSSKTKLSDIEDINNSSMGKSCDDEVEKEASSQLRHARSLVMGNAGTFSSSGNNSLVVTSLHRHEQEVVYSVVKKMKVFHMTNDVQASTSHVVCGEPRRTLNVLRAIAQGCWLLRKEWVLRSLEAGEWLFEEEFEMDEFPAAKESRVARQRHGEGYKVDLFSQVGPIYVSSACTPSRKDLVQLIRICSGNVIGSEQRAVVHVGLELIPDRQVVSPTWVLDSITQLRPLPVGDYVITPTHSQRESSPEF</sequence>
<dbReference type="InterPro" id="IPR022047">
    <property type="entry name" value="Microcephalin-like"/>
</dbReference>
<feature type="compositionally biased region" description="Polar residues" evidence="1">
    <location>
        <begin position="288"/>
        <end position="317"/>
    </location>
</feature>
<dbReference type="SMART" id="SM00292">
    <property type="entry name" value="BRCT"/>
    <property type="match status" value="3"/>
</dbReference>
<feature type="compositionally biased region" description="Basic residues" evidence="1">
    <location>
        <begin position="610"/>
        <end position="623"/>
    </location>
</feature>
<dbReference type="CDD" id="cd17716">
    <property type="entry name" value="BRCT_microcephalin_rpt1"/>
    <property type="match status" value="1"/>
</dbReference>
<dbReference type="CDD" id="cd17736">
    <property type="entry name" value="BRCT_microcephalin_rpt2"/>
    <property type="match status" value="1"/>
</dbReference>
<dbReference type="PANTHER" id="PTHR14625:SF3">
    <property type="entry name" value="MICROCEPHALIN"/>
    <property type="match status" value="1"/>
</dbReference>
<evidence type="ECO:0000313" key="4">
    <source>
        <dbReference type="RefSeq" id="XP_012944536.2"/>
    </source>
</evidence>